<protein>
    <submittedName>
        <fullName evidence="1">Uncharacterized protein</fullName>
    </submittedName>
</protein>
<evidence type="ECO:0000313" key="1">
    <source>
        <dbReference type="EMBL" id="KAK8209021.1"/>
    </source>
</evidence>
<dbReference type="Proteomes" id="UP001320706">
    <property type="component" value="Unassembled WGS sequence"/>
</dbReference>
<proteinExistence type="predicted"/>
<gene>
    <name evidence="1" type="ORF">M8818_003985</name>
</gene>
<sequence length="350" mass="37335">MTSETTKVVPLTCHGHSRPITHLSFSSHHSTTNTSQPSYYLISACKDNNPMLRDGLTGDWIGTFIGHKGAVWSARLSSCASLAATGSADFSAKIWDTFSGETTATLQHGHIVRAVAWPAYERPRTIATGGMEKKLRVWDLSRAQNGGANGVGNGSVNGNGNGNGVGGGEAESYEVGQGVHQGTIKSIIWSASDPNVLTTACDDKKIRWWDLRSSSPITEFEVEGLIGSCELNDGLDGNPDGTLSVAAGKSVYFFDGGRPGQLIKSIKTSQEVASVAVNGSARRFVTGSGSDTWVKVWDYDSEQVLETGKGHHGPVWTTSFSPDGKLYATGSEDGTIKLWKFTSGPYGLWR</sequence>
<keyword evidence="2" id="KW-1185">Reference proteome</keyword>
<reference evidence="1" key="1">
    <citation type="submission" date="2024-02" db="EMBL/GenBank/DDBJ databases">
        <title>Metagenome Assembled Genome of Zalaria obscura JY119.</title>
        <authorList>
            <person name="Vighnesh L."/>
            <person name="Jagadeeshwari U."/>
            <person name="Venkata Ramana C."/>
            <person name="Sasikala C."/>
        </authorList>
    </citation>
    <scope>NUCLEOTIDE SEQUENCE</scope>
    <source>
        <strain evidence="1">JY119</strain>
    </source>
</reference>
<evidence type="ECO:0000313" key="2">
    <source>
        <dbReference type="Proteomes" id="UP001320706"/>
    </source>
</evidence>
<name>A0ACC3SD79_9PEZI</name>
<organism evidence="1 2">
    <name type="scientific">Zalaria obscura</name>
    <dbReference type="NCBI Taxonomy" id="2024903"/>
    <lineage>
        <taxon>Eukaryota</taxon>
        <taxon>Fungi</taxon>
        <taxon>Dikarya</taxon>
        <taxon>Ascomycota</taxon>
        <taxon>Pezizomycotina</taxon>
        <taxon>Dothideomycetes</taxon>
        <taxon>Dothideomycetidae</taxon>
        <taxon>Dothideales</taxon>
        <taxon>Zalariaceae</taxon>
        <taxon>Zalaria</taxon>
    </lineage>
</organism>
<dbReference type="EMBL" id="JAMKPW020000018">
    <property type="protein sequence ID" value="KAK8209021.1"/>
    <property type="molecule type" value="Genomic_DNA"/>
</dbReference>
<comment type="caution">
    <text evidence="1">The sequence shown here is derived from an EMBL/GenBank/DDBJ whole genome shotgun (WGS) entry which is preliminary data.</text>
</comment>
<accession>A0ACC3SD79</accession>